<keyword evidence="2" id="KW-0732">Signal</keyword>
<comment type="caution">
    <text evidence="3">The sequence shown here is derived from an EMBL/GenBank/DDBJ whole genome shotgun (WGS) entry which is preliminary data.</text>
</comment>
<dbReference type="AlphaFoldDB" id="A0ABD3H636"/>
<evidence type="ECO:0000256" key="1">
    <source>
        <dbReference type="ARBA" id="ARBA00008668"/>
    </source>
</evidence>
<dbReference type="InterPro" id="IPR001087">
    <property type="entry name" value="GDSL"/>
</dbReference>
<name>A0ABD3H636_9MARC</name>
<proteinExistence type="inferred from homology"/>
<dbReference type="Gene3D" id="3.40.50.1110">
    <property type="entry name" value="SGNH hydrolase"/>
    <property type="match status" value="1"/>
</dbReference>
<dbReference type="PANTHER" id="PTHR22835">
    <property type="entry name" value="ZINC FINGER FYVE DOMAIN CONTAINING PROTEIN"/>
    <property type="match status" value="1"/>
</dbReference>
<protein>
    <recommendedName>
        <fullName evidence="5">GDSL esterase/lipase</fullName>
    </recommendedName>
</protein>
<dbReference type="InterPro" id="IPR036514">
    <property type="entry name" value="SGNH_hydro_sf"/>
</dbReference>
<dbReference type="SUPFAM" id="SSF52266">
    <property type="entry name" value="SGNH hydrolase"/>
    <property type="match status" value="1"/>
</dbReference>
<gene>
    <name evidence="3" type="ORF">R1sor_003994</name>
</gene>
<reference evidence="3 4" key="1">
    <citation type="submission" date="2024-09" db="EMBL/GenBank/DDBJ databases">
        <title>Chromosome-scale assembly of Riccia sorocarpa.</title>
        <authorList>
            <person name="Paukszto L."/>
        </authorList>
    </citation>
    <scope>NUCLEOTIDE SEQUENCE [LARGE SCALE GENOMIC DNA]</scope>
    <source>
        <strain evidence="3">LP-2024</strain>
        <tissue evidence="3">Aerial parts of the thallus</tissue>
    </source>
</reference>
<feature type="signal peptide" evidence="2">
    <location>
        <begin position="1"/>
        <end position="28"/>
    </location>
</feature>
<evidence type="ECO:0000313" key="3">
    <source>
        <dbReference type="EMBL" id="KAL3685972.1"/>
    </source>
</evidence>
<sequence length="408" mass="44377">MAGSESPLKQIFSVLISITAFTFQGTSALVNPACPTAFWNFGDSLTDTGNIINAFPQCSECRAERRPYGDSFFGRPAKRFSDGRLVPDFFALAFQKPLLQPYIQAGAFDYRFGANFASGGATASNDSTLNPFFLAFQISQFGRLKQTVELEKSQIMCAQFLPFLPFDDSYSKGLYTIEIGGNDIINALTINNLTAAQITTQVIPEAMTNIANGIETLYNNGARQFLVSLLPSGGCSSSAVTLLGSSSPTDALGCVTAVNLLFQAYNAAINATIASARTQYHAASFTIFNYYAANQEILLNPTKYGFNPNLTRTTCCGAPGVGDLNYNPDALCGNQGSTKCSNPEEYVNWDGVHFTEAFYRVISKFVLNGEFTDTRFNYTANCNLSFNQFGPEVTFNDVYGNTCQVTFT</sequence>
<organism evidence="3 4">
    <name type="scientific">Riccia sorocarpa</name>
    <dbReference type="NCBI Taxonomy" id="122646"/>
    <lineage>
        <taxon>Eukaryota</taxon>
        <taxon>Viridiplantae</taxon>
        <taxon>Streptophyta</taxon>
        <taxon>Embryophyta</taxon>
        <taxon>Marchantiophyta</taxon>
        <taxon>Marchantiopsida</taxon>
        <taxon>Marchantiidae</taxon>
        <taxon>Marchantiales</taxon>
        <taxon>Ricciaceae</taxon>
        <taxon>Riccia</taxon>
    </lineage>
</organism>
<keyword evidence="4" id="KW-1185">Reference proteome</keyword>
<dbReference type="Proteomes" id="UP001633002">
    <property type="component" value="Unassembled WGS sequence"/>
</dbReference>
<evidence type="ECO:0000313" key="4">
    <source>
        <dbReference type="Proteomes" id="UP001633002"/>
    </source>
</evidence>
<dbReference type="Pfam" id="PF00657">
    <property type="entry name" value="Lipase_GDSL"/>
    <property type="match status" value="1"/>
</dbReference>
<dbReference type="PANTHER" id="PTHR22835:SF659">
    <property type="entry name" value="GDSL LIPASE_ACYLHYDROLASE, PUTATIVE (AFU_ORTHOLOGUE AFUA_2G00510)-RELATED"/>
    <property type="match status" value="1"/>
</dbReference>
<dbReference type="EMBL" id="JBJQOH010000006">
    <property type="protein sequence ID" value="KAL3685972.1"/>
    <property type="molecule type" value="Genomic_DNA"/>
</dbReference>
<evidence type="ECO:0008006" key="5">
    <source>
        <dbReference type="Google" id="ProtNLM"/>
    </source>
</evidence>
<evidence type="ECO:0000256" key="2">
    <source>
        <dbReference type="SAM" id="SignalP"/>
    </source>
</evidence>
<accession>A0ABD3H636</accession>
<feature type="chain" id="PRO_5044861341" description="GDSL esterase/lipase" evidence="2">
    <location>
        <begin position="29"/>
        <end position="408"/>
    </location>
</feature>
<comment type="similarity">
    <text evidence="1">Belongs to the 'GDSL' lipolytic enzyme family.</text>
</comment>